<evidence type="ECO:0000259" key="1">
    <source>
        <dbReference type="Pfam" id="PF01345"/>
    </source>
</evidence>
<dbReference type="SUPFAM" id="SSF49401">
    <property type="entry name" value="Bacterial adhesins"/>
    <property type="match status" value="1"/>
</dbReference>
<dbReference type="InterPro" id="IPR047589">
    <property type="entry name" value="DUF11_rpt"/>
</dbReference>
<dbReference type="Pfam" id="PF17963">
    <property type="entry name" value="Big_9"/>
    <property type="match status" value="1"/>
</dbReference>
<dbReference type="NCBIfam" id="TIGR01451">
    <property type="entry name" value="B_ant_repeat"/>
    <property type="match status" value="3"/>
</dbReference>
<evidence type="ECO:0000313" key="2">
    <source>
        <dbReference type="EMBL" id="NEZ47735.1"/>
    </source>
</evidence>
<dbReference type="AlphaFoldDB" id="A0A6M0RBQ7"/>
<dbReference type="Proteomes" id="UP000473885">
    <property type="component" value="Unassembled WGS sequence"/>
</dbReference>
<dbReference type="EMBL" id="SXDP01000011">
    <property type="protein sequence ID" value="NEZ47735.1"/>
    <property type="molecule type" value="Genomic_DNA"/>
</dbReference>
<comment type="caution">
    <text evidence="2">The sequence shown here is derived from an EMBL/GenBank/DDBJ whole genome shotgun (WGS) entry which is preliminary data.</text>
</comment>
<dbReference type="InterPro" id="IPR051172">
    <property type="entry name" value="Chlamydia_OmcB"/>
</dbReference>
<dbReference type="InterPro" id="IPR001434">
    <property type="entry name" value="OmcB-like_DUF11"/>
</dbReference>
<reference evidence="2 3" key="1">
    <citation type="submission" date="2019-04" db="EMBL/GenBank/DDBJ databases">
        <title>Genome sequencing of Clostridium botulinum Groups I-IV and Clostridium butyricum.</title>
        <authorList>
            <person name="Brunt J."/>
            <person name="Van Vliet A.H.M."/>
            <person name="Stringer S.C."/>
            <person name="Carter A.T."/>
            <person name="Peck M.W."/>
        </authorList>
    </citation>
    <scope>NUCLEOTIDE SEQUENCE [LARGE SCALE GENOMIC DNA]</scope>
    <source>
        <strain evidence="2 3">IFR 18/094</strain>
    </source>
</reference>
<evidence type="ECO:0000313" key="3">
    <source>
        <dbReference type="Proteomes" id="UP000473885"/>
    </source>
</evidence>
<feature type="domain" description="DUF11" evidence="1">
    <location>
        <begin position="642"/>
        <end position="743"/>
    </location>
</feature>
<dbReference type="PANTHER" id="PTHR34819">
    <property type="entry name" value="LARGE CYSTEINE-RICH PERIPLASMIC PROTEIN OMCB"/>
    <property type="match status" value="1"/>
</dbReference>
<dbReference type="InterPro" id="IPR008966">
    <property type="entry name" value="Adhesion_dom_sf"/>
</dbReference>
<proteinExistence type="predicted"/>
<protein>
    <submittedName>
        <fullName evidence="2">DUF11 domain-containing protein</fullName>
    </submittedName>
</protein>
<accession>A0A6M0RBQ7</accession>
<name>A0A6M0RBQ7_9CLOT</name>
<dbReference type="Gene3D" id="2.60.40.3440">
    <property type="match status" value="1"/>
</dbReference>
<dbReference type="Pfam" id="PF01345">
    <property type="entry name" value="DUF11"/>
    <property type="match status" value="1"/>
</dbReference>
<organism evidence="2 3">
    <name type="scientific">Clostridium niameyense</name>
    <dbReference type="NCBI Taxonomy" id="1622073"/>
    <lineage>
        <taxon>Bacteria</taxon>
        <taxon>Bacillati</taxon>
        <taxon>Bacillota</taxon>
        <taxon>Clostridia</taxon>
        <taxon>Eubacteriales</taxon>
        <taxon>Clostridiaceae</taxon>
        <taxon>Clostridium</taxon>
    </lineage>
</organism>
<sequence>MIMKKDNYSPLINMIPEIYSTVINGGITFIGNSLGLSKANNSQDAGTANAIGAFMSTNNSLNVPTYPTIYGTTLNMNLNSSSAVLNLPSNSEVVYAELFWGGTYQVDGVNYIHKTKDPIKFTIPTSPPTTYTFIFDKFQQVNKTSNVGIYSCQGNVTNLVQQGLSGTYTVGDVLGTVNASNNSDNCCGWTLAVIYKNPTMPSRYINLAGGLVLINNDYIDNQIVGQFETPSSGNTNVRIALSAIGGDATIGGDQVLFGSNPNKTLTPLSGPKNAANNFFASQINNDLGETDTNGTFGNRNQIINTTNNTGENIIAGRQGYDITNVDASNILKNSETVALIRYQTSSNIYVPNAIAFQIDVNSPNFSTSTLSCGTSVATTGAMVSYKVYIINTGTLSAEDVILKANISPEMSFTLGSVIINGTSNSGSIITGISLGTVDVGEKVIVIFDAIATGIPKSNRYKTFANLTYNFSAPTGKVDGNFMSNIVYLDTTNYIPEPTINLTCNKDIVNVGNTIKYSILINNPAKYNAINPNLQIVGNKLPLGLSYNEDSLTLNNSSITGSIEKGITLPTLVPNTPIKIQFTANVTSNAADTYEYTVQAELVYNMNLPGGDGVPPAYETAQDYSNKLTIINNDYIVKPTISIQSNRTNTVVTPQKDNIEYIITISNPHKITISAVKLTDILPSGLIYKPNSLTINGNPSNFNLNTSITLGNILPKNSITVKFTANVNSLPSTGLDYPNLATASYVLNSPVGVLPGTITTNTIDSFAPILLTATINSNQSIIVIDKNSNIEYTIKIVNPTSQNVTSAVLTDLLPTALQYIPNSITINGNPPNPPLADDCLTKGVPLGNINSKQTIIVKFSTVATTEPDGGNFPNSATVKYNFSILGTNLSYSVNTNINNVISKIATTIQLNPLCTKNSIYMTYKNTPIKEKFYADNLDKSPVNSSIHSYPTNGYLKINPDNSWSYTPIVDFIGEDSFSILSTDKNLGSTISSITIIVKKPYDFLNSKFCLN</sequence>
<dbReference type="PANTHER" id="PTHR34819:SF3">
    <property type="entry name" value="CELL SURFACE PROTEIN"/>
    <property type="match status" value="1"/>
</dbReference>
<keyword evidence="3" id="KW-1185">Reference proteome</keyword>
<gene>
    <name evidence="2" type="ORF">FDF74_11145</name>
</gene>